<evidence type="ECO:0000256" key="2">
    <source>
        <dbReference type="SAM" id="Phobius"/>
    </source>
</evidence>
<protein>
    <recommendedName>
        <fullName evidence="3">RGS domain-containing protein</fullName>
    </recommendedName>
</protein>
<dbReference type="AlphaFoldDB" id="A0A2R5G7P7"/>
<sequence length="416" mass="46228">MFECMDTQWSPIYLVVGYFLVGGLYSSICVAIGIGISYEFGVVSKEGDHLGVKRLVKRTNVRIIVFATLTSLAVMASRLGWVNRMPEHALYVIAGAWFMYDICFQPLFYVWRNWRDLHITNNILGDSRQMSEFDLLEGFINSSEGYALLLPFFKAELCVEMLLFIREVSAFEANFDDRNMSFSAAQNSDNSRGTQVSSSTAGEVATVTLSAAGEAFLQMKVREAIRIFEKFVSPGAPYEINAESGAVTTCKALIESDNVRSFMKRQSPSPFSESGRRFSSLRRGRLDSLKVAPDGTDGSGSQKKNMNSLELLDLAEDDAEDVGETGVVHFGAKYPLPTRCFSELKIQQIELMLMDLFARFCAADPANGNAWTKYCETQREIERFHTAASRSTNATKQSNNSTVSDKVASSAAYIES</sequence>
<organism evidence="4 5">
    <name type="scientific">Hondaea fermentalgiana</name>
    <dbReference type="NCBI Taxonomy" id="2315210"/>
    <lineage>
        <taxon>Eukaryota</taxon>
        <taxon>Sar</taxon>
        <taxon>Stramenopiles</taxon>
        <taxon>Bigyra</taxon>
        <taxon>Labyrinthulomycetes</taxon>
        <taxon>Thraustochytrida</taxon>
        <taxon>Thraustochytriidae</taxon>
        <taxon>Hondaea</taxon>
    </lineage>
</organism>
<accession>A0A2R5G7P7</accession>
<name>A0A2R5G7P7_9STRA</name>
<keyword evidence="2" id="KW-1133">Transmembrane helix</keyword>
<feature type="transmembrane region" description="Helical" evidence="2">
    <location>
        <begin position="59"/>
        <end position="77"/>
    </location>
</feature>
<dbReference type="Proteomes" id="UP000241890">
    <property type="component" value="Unassembled WGS sequence"/>
</dbReference>
<feature type="domain" description="RGS" evidence="3">
    <location>
        <begin position="135"/>
        <end position="237"/>
    </location>
</feature>
<feature type="region of interest" description="Disordered" evidence="1">
    <location>
        <begin position="387"/>
        <end position="416"/>
    </location>
</feature>
<feature type="transmembrane region" description="Helical" evidence="2">
    <location>
        <begin position="89"/>
        <end position="111"/>
    </location>
</feature>
<reference evidence="4 5" key="1">
    <citation type="submission" date="2017-12" db="EMBL/GenBank/DDBJ databases">
        <title>Sequencing, de novo assembly and annotation of complete genome of a new Thraustochytrid species, strain FCC1311.</title>
        <authorList>
            <person name="Sedici K."/>
            <person name="Godart F."/>
            <person name="Aiese Cigliano R."/>
            <person name="Sanseverino W."/>
            <person name="Barakat M."/>
            <person name="Ortet P."/>
            <person name="Marechal E."/>
            <person name="Cagnac O."/>
            <person name="Amato A."/>
        </authorList>
    </citation>
    <scope>NUCLEOTIDE SEQUENCE [LARGE SCALE GENOMIC DNA]</scope>
</reference>
<dbReference type="EMBL" id="BEYU01000021">
    <property type="protein sequence ID" value="GBG26565.1"/>
    <property type="molecule type" value="Genomic_DNA"/>
</dbReference>
<dbReference type="PROSITE" id="PS50132">
    <property type="entry name" value="RGS"/>
    <property type="match status" value="1"/>
</dbReference>
<evidence type="ECO:0000259" key="3">
    <source>
        <dbReference type="PROSITE" id="PS50132"/>
    </source>
</evidence>
<keyword evidence="2" id="KW-0812">Transmembrane</keyword>
<proteinExistence type="predicted"/>
<gene>
    <name evidence="4" type="ORF">FCC1311_027862</name>
</gene>
<dbReference type="InterPro" id="IPR044926">
    <property type="entry name" value="RGS_subdomain_2"/>
</dbReference>
<feature type="compositionally biased region" description="Polar residues" evidence="1">
    <location>
        <begin position="388"/>
        <end position="404"/>
    </location>
</feature>
<dbReference type="SUPFAM" id="SSF48097">
    <property type="entry name" value="Regulator of G-protein signaling, RGS"/>
    <property type="match status" value="1"/>
</dbReference>
<feature type="transmembrane region" description="Helical" evidence="2">
    <location>
        <begin position="12"/>
        <end position="38"/>
    </location>
</feature>
<evidence type="ECO:0000256" key="1">
    <source>
        <dbReference type="SAM" id="MobiDB-lite"/>
    </source>
</evidence>
<dbReference type="Gene3D" id="1.10.167.10">
    <property type="entry name" value="Regulator of G-protein Signalling 4, domain 2"/>
    <property type="match status" value="1"/>
</dbReference>
<evidence type="ECO:0000313" key="5">
    <source>
        <dbReference type="Proteomes" id="UP000241890"/>
    </source>
</evidence>
<keyword evidence="2" id="KW-0472">Membrane</keyword>
<dbReference type="InParanoid" id="A0A2R5G7P7"/>
<comment type="caution">
    <text evidence="4">The sequence shown here is derived from an EMBL/GenBank/DDBJ whole genome shotgun (WGS) entry which is preliminary data.</text>
</comment>
<dbReference type="InterPro" id="IPR036305">
    <property type="entry name" value="RGS_sf"/>
</dbReference>
<keyword evidence="5" id="KW-1185">Reference proteome</keyword>
<dbReference type="InterPro" id="IPR016137">
    <property type="entry name" value="RGS"/>
</dbReference>
<evidence type="ECO:0000313" key="4">
    <source>
        <dbReference type="EMBL" id="GBG26565.1"/>
    </source>
</evidence>